<evidence type="ECO:0000313" key="2">
    <source>
        <dbReference type="EMBL" id="GMK54589.1"/>
    </source>
</evidence>
<comment type="caution">
    <text evidence="2">The sequence shown here is derived from an EMBL/GenBank/DDBJ whole genome shotgun (WGS) entry which is preliminary data.</text>
</comment>
<dbReference type="EMBL" id="BTCM01000001">
    <property type="protein sequence ID" value="GMK54589.1"/>
    <property type="molecule type" value="Genomic_DNA"/>
</dbReference>
<proteinExistence type="predicted"/>
<reference evidence="2" key="1">
    <citation type="journal article" date="2023" name="BMC Genomics">
        <title>Chromosome-level genome assemblies of Cutaneotrichosporon spp. (Trichosporonales, Basidiomycota) reveal imbalanced evolution between nucleotide sequences and chromosome synteny.</title>
        <authorList>
            <person name="Kobayashi Y."/>
            <person name="Kayamori A."/>
            <person name="Aoki K."/>
            <person name="Shiwa Y."/>
            <person name="Matsutani M."/>
            <person name="Fujita N."/>
            <person name="Sugita T."/>
            <person name="Iwasaki W."/>
            <person name="Tanaka N."/>
            <person name="Takashima M."/>
        </authorList>
    </citation>
    <scope>NUCLEOTIDE SEQUENCE</scope>
    <source>
        <strain evidence="2">HIS016</strain>
    </source>
</reference>
<dbReference type="AlphaFoldDB" id="A0AAD3TQ57"/>
<feature type="compositionally biased region" description="Pro residues" evidence="1">
    <location>
        <begin position="446"/>
        <end position="456"/>
    </location>
</feature>
<evidence type="ECO:0000313" key="3">
    <source>
        <dbReference type="Proteomes" id="UP001222932"/>
    </source>
</evidence>
<feature type="region of interest" description="Disordered" evidence="1">
    <location>
        <begin position="439"/>
        <end position="500"/>
    </location>
</feature>
<feature type="compositionally biased region" description="Basic and acidic residues" evidence="1">
    <location>
        <begin position="463"/>
        <end position="480"/>
    </location>
</feature>
<sequence>MAEGSPLAAVGTQLRTLATEIQRYLSNVPEGDLYFPPVIGGAHADDYVQKGVQGLSKFLHHVQKESAIVDALLESHSPPVEYSTNLVSLQGVWDAFKRAPRPLVGVWQTMERQNGPGSVKVDVVAAGGNEWVKVNTIKESRLMVEFREHDSYINSDYDSDSDAEGVPSPGAELTNSLITQARALVDAAQQYQRLPGLPQPRIRYVLTRLEGHPESGHPDPRIPQSFAALRDLGIELEFATQWTAPPPPLTRPAEAVPATDIVLDLSVLIALCCDSTHYPLPQDENELEARFRLLRVGEAPATNAAHKPVPHLAPHSNATRDLRDQLQLEMTRPLIQELSDRLSAGGITTPRFWCTREVHGRLPGLVEVIGGAAERRRAKALFDPTVGDFWEGSRWEGAAGHLTSIHVTIIEDGELLTHEPETAFDAAVAAVCERMIAASGASTPPSREPTPGPTKPVRPQKKKEKEKAEPKTKTKKDRDGGQASKNPLRPGTVFPASSRLPSGHTLRTLLAGILARATVLTNNRGAVLKVMREAGVTDGIPDTDGDARRARIWVVNSSSLAEWRRIEVEENNRRVLAGETGGEVGRKGHGDQS</sequence>
<dbReference type="PANTHER" id="PTHR13379">
    <property type="entry name" value="UNCHARACTERIZED DUF1308"/>
    <property type="match status" value="1"/>
</dbReference>
<name>A0AAD3TQ57_9TREE</name>
<evidence type="ECO:0000256" key="1">
    <source>
        <dbReference type="SAM" id="MobiDB-lite"/>
    </source>
</evidence>
<evidence type="ECO:0008006" key="4">
    <source>
        <dbReference type="Google" id="ProtNLM"/>
    </source>
</evidence>
<reference evidence="2" key="2">
    <citation type="submission" date="2023-06" db="EMBL/GenBank/DDBJ databases">
        <authorList>
            <person name="Kobayashi Y."/>
            <person name="Kayamori A."/>
            <person name="Aoki K."/>
            <person name="Shiwa Y."/>
            <person name="Fujita N."/>
            <person name="Sugita T."/>
            <person name="Iwasaki W."/>
            <person name="Tanaka N."/>
            <person name="Takashima M."/>
        </authorList>
    </citation>
    <scope>NUCLEOTIDE SEQUENCE</scope>
    <source>
        <strain evidence="2">HIS016</strain>
    </source>
</reference>
<dbReference type="PANTHER" id="PTHR13379:SF0">
    <property type="entry name" value="UPF0415 PROTEIN C7ORF25"/>
    <property type="match status" value="1"/>
</dbReference>
<organism evidence="2 3">
    <name type="scientific">Cutaneotrichosporon spelunceum</name>
    <dbReference type="NCBI Taxonomy" id="1672016"/>
    <lineage>
        <taxon>Eukaryota</taxon>
        <taxon>Fungi</taxon>
        <taxon>Dikarya</taxon>
        <taxon>Basidiomycota</taxon>
        <taxon>Agaricomycotina</taxon>
        <taxon>Tremellomycetes</taxon>
        <taxon>Trichosporonales</taxon>
        <taxon>Trichosporonaceae</taxon>
        <taxon>Cutaneotrichosporon</taxon>
    </lineage>
</organism>
<accession>A0AAD3TQ57</accession>
<protein>
    <recommendedName>
        <fullName evidence="4">DUF1308 domain-containing protein</fullName>
    </recommendedName>
</protein>
<gene>
    <name evidence="2" type="ORF">CspeluHIS016_0111750</name>
</gene>
<dbReference type="Proteomes" id="UP001222932">
    <property type="component" value="Unassembled WGS sequence"/>
</dbReference>
<keyword evidence="3" id="KW-1185">Reference proteome</keyword>